<accession>W7XHM6</accession>
<keyword evidence="2" id="KW-1185">Reference proteome</keyword>
<dbReference type="Proteomes" id="UP000009168">
    <property type="component" value="Unassembled WGS sequence"/>
</dbReference>
<organism evidence="1 2">
    <name type="scientific">Tetrahymena thermophila (strain SB210)</name>
    <dbReference type="NCBI Taxonomy" id="312017"/>
    <lineage>
        <taxon>Eukaryota</taxon>
        <taxon>Sar</taxon>
        <taxon>Alveolata</taxon>
        <taxon>Ciliophora</taxon>
        <taxon>Intramacronucleata</taxon>
        <taxon>Oligohymenophorea</taxon>
        <taxon>Hymenostomatida</taxon>
        <taxon>Tetrahymenina</taxon>
        <taxon>Tetrahymenidae</taxon>
        <taxon>Tetrahymena</taxon>
    </lineage>
</organism>
<evidence type="ECO:0000313" key="2">
    <source>
        <dbReference type="Proteomes" id="UP000009168"/>
    </source>
</evidence>
<dbReference type="RefSeq" id="XP_012654807.1">
    <property type="nucleotide sequence ID" value="XM_012799353.1"/>
</dbReference>
<dbReference type="InParanoid" id="W7XHM6"/>
<name>W7XHM6_TETTS</name>
<dbReference type="AlphaFoldDB" id="W7XHM6"/>
<reference evidence="2" key="1">
    <citation type="journal article" date="2006" name="PLoS Biol.">
        <title>Macronuclear genome sequence of the ciliate Tetrahymena thermophila, a model eukaryote.</title>
        <authorList>
            <person name="Eisen J.A."/>
            <person name="Coyne R.S."/>
            <person name="Wu M."/>
            <person name="Wu D."/>
            <person name="Thiagarajan M."/>
            <person name="Wortman J.R."/>
            <person name="Badger J.H."/>
            <person name="Ren Q."/>
            <person name="Amedeo P."/>
            <person name="Jones K.M."/>
            <person name="Tallon L.J."/>
            <person name="Delcher A.L."/>
            <person name="Salzberg S.L."/>
            <person name="Silva J.C."/>
            <person name="Haas B.J."/>
            <person name="Majoros W.H."/>
            <person name="Farzad M."/>
            <person name="Carlton J.M."/>
            <person name="Smith R.K. Jr."/>
            <person name="Garg J."/>
            <person name="Pearlman R.E."/>
            <person name="Karrer K.M."/>
            <person name="Sun L."/>
            <person name="Manning G."/>
            <person name="Elde N.C."/>
            <person name="Turkewitz A.P."/>
            <person name="Asai D.J."/>
            <person name="Wilkes D.E."/>
            <person name="Wang Y."/>
            <person name="Cai H."/>
            <person name="Collins K."/>
            <person name="Stewart B.A."/>
            <person name="Lee S.R."/>
            <person name="Wilamowska K."/>
            <person name="Weinberg Z."/>
            <person name="Ruzzo W.L."/>
            <person name="Wloga D."/>
            <person name="Gaertig J."/>
            <person name="Frankel J."/>
            <person name="Tsao C.-C."/>
            <person name="Gorovsky M.A."/>
            <person name="Keeling P.J."/>
            <person name="Waller R.F."/>
            <person name="Patron N.J."/>
            <person name="Cherry J.M."/>
            <person name="Stover N.A."/>
            <person name="Krieger C.J."/>
            <person name="del Toro C."/>
            <person name="Ryder H.F."/>
            <person name="Williamson S.C."/>
            <person name="Barbeau R.A."/>
            <person name="Hamilton E.P."/>
            <person name="Orias E."/>
        </authorList>
    </citation>
    <scope>NUCLEOTIDE SEQUENCE [LARGE SCALE GENOMIC DNA]</scope>
    <source>
        <strain evidence="2">SB210</strain>
    </source>
</reference>
<gene>
    <name evidence="1" type="ORF">TTHERM_000419789</name>
</gene>
<evidence type="ECO:0000313" key="1">
    <source>
        <dbReference type="EMBL" id="EWS72639.1"/>
    </source>
</evidence>
<dbReference type="EMBL" id="GG662536">
    <property type="protein sequence ID" value="EWS72639.1"/>
    <property type="molecule type" value="Genomic_DNA"/>
</dbReference>
<protein>
    <submittedName>
        <fullName evidence="1">Uncharacterized protein</fullName>
    </submittedName>
</protein>
<proteinExistence type="predicted"/>
<dbReference type="KEGG" id="tet:TTHERM_000419789"/>
<sequence>MKYHQNIQFICVGEFSFDRQIQLDWPQIIKKENLCKKAWIFMQFSQSFIELVCTKQFIIDWPSQLIIKEIWRSKQIGSLKRDILVNAHRKTLQIIMSMNLKYKIRKVLVGSNQIWYLSYQDYKDKSQFVSDKL</sequence>
<dbReference type="GeneID" id="24438864"/>